<evidence type="ECO:0000256" key="1">
    <source>
        <dbReference type="ARBA" id="ARBA00004571"/>
    </source>
</evidence>
<dbReference type="SUPFAM" id="SSF56935">
    <property type="entry name" value="Porins"/>
    <property type="match status" value="1"/>
</dbReference>
<evidence type="ECO:0000256" key="8">
    <source>
        <dbReference type="ARBA" id="ARBA00023114"/>
    </source>
</evidence>
<evidence type="ECO:0000256" key="5">
    <source>
        <dbReference type="ARBA" id="ARBA00022692"/>
    </source>
</evidence>
<dbReference type="EMBL" id="JACHHQ010000005">
    <property type="protein sequence ID" value="MBB5200551.1"/>
    <property type="molecule type" value="Genomic_DNA"/>
</dbReference>
<dbReference type="Gene3D" id="2.40.160.10">
    <property type="entry name" value="Porin"/>
    <property type="match status" value="1"/>
</dbReference>
<keyword evidence="4" id="KW-1134">Transmembrane beta strand</keyword>
<evidence type="ECO:0000256" key="4">
    <source>
        <dbReference type="ARBA" id="ARBA00022452"/>
    </source>
</evidence>
<feature type="chain" id="PRO_5032766608" evidence="11">
    <location>
        <begin position="23"/>
        <end position="379"/>
    </location>
</feature>
<feature type="domain" description="Porin" evidence="12">
    <location>
        <begin position="7"/>
        <end position="354"/>
    </location>
</feature>
<dbReference type="RefSeq" id="WP_168055952.1">
    <property type="nucleotide sequence ID" value="NZ_JAAOZT010000007.1"/>
</dbReference>
<dbReference type="InterPro" id="IPR023614">
    <property type="entry name" value="Porin_dom_sf"/>
</dbReference>
<dbReference type="InterPro" id="IPR050298">
    <property type="entry name" value="Gram-neg_bact_OMP"/>
</dbReference>
<keyword evidence="9" id="KW-0472">Membrane</keyword>
<keyword evidence="3" id="KW-0813">Transport</keyword>
<name>A0A840RVE7_9BURK</name>
<keyword evidence="10" id="KW-0998">Cell outer membrane</keyword>
<dbReference type="Proteomes" id="UP000571084">
    <property type="component" value="Unassembled WGS sequence"/>
</dbReference>
<dbReference type="PRINTS" id="PR00184">
    <property type="entry name" value="NEISSPPORIN"/>
</dbReference>
<evidence type="ECO:0000256" key="10">
    <source>
        <dbReference type="ARBA" id="ARBA00023237"/>
    </source>
</evidence>
<keyword evidence="8" id="KW-0626">Porin</keyword>
<dbReference type="PANTHER" id="PTHR34501:SF9">
    <property type="entry name" value="MAJOR OUTER MEMBRANE PROTEIN P.IA"/>
    <property type="match status" value="1"/>
</dbReference>
<dbReference type="InterPro" id="IPR002299">
    <property type="entry name" value="Porin_Neis"/>
</dbReference>
<evidence type="ECO:0000256" key="3">
    <source>
        <dbReference type="ARBA" id="ARBA00022448"/>
    </source>
</evidence>
<evidence type="ECO:0000313" key="14">
    <source>
        <dbReference type="Proteomes" id="UP000571084"/>
    </source>
</evidence>
<comment type="subunit">
    <text evidence="2">Homotrimer.</text>
</comment>
<dbReference type="GO" id="GO:0046930">
    <property type="term" value="C:pore complex"/>
    <property type="evidence" value="ECO:0007669"/>
    <property type="project" value="UniProtKB-KW"/>
</dbReference>
<organism evidence="13 14">
    <name type="scientific">Glaciimonas immobilis</name>
    <dbReference type="NCBI Taxonomy" id="728004"/>
    <lineage>
        <taxon>Bacteria</taxon>
        <taxon>Pseudomonadati</taxon>
        <taxon>Pseudomonadota</taxon>
        <taxon>Betaproteobacteria</taxon>
        <taxon>Burkholderiales</taxon>
        <taxon>Oxalobacteraceae</taxon>
        <taxon>Glaciimonas</taxon>
    </lineage>
</organism>
<dbReference type="CDD" id="cd00342">
    <property type="entry name" value="gram_neg_porins"/>
    <property type="match status" value="1"/>
</dbReference>
<evidence type="ECO:0000256" key="9">
    <source>
        <dbReference type="ARBA" id="ARBA00023136"/>
    </source>
</evidence>
<dbReference type="PANTHER" id="PTHR34501">
    <property type="entry name" value="PROTEIN YDDL-RELATED"/>
    <property type="match status" value="1"/>
</dbReference>
<dbReference type="Pfam" id="PF13609">
    <property type="entry name" value="Porin_4"/>
    <property type="match status" value="1"/>
</dbReference>
<protein>
    <submittedName>
        <fullName evidence="13">Putative porin</fullName>
    </submittedName>
</protein>
<dbReference type="AlphaFoldDB" id="A0A840RVE7"/>
<dbReference type="PROSITE" id="PS51257">
    <property type="entry name" value="PROKAR_LIPOPROTEIN"/>
    <property type="match status" value="1"/>
</dbReference>
<comment type="subcellular location">
    <subcellularLocation>
        <location evidence="1">Cell outer membrane</location>
        <topology evidence="1">Multi-pass membrane protein</topology>
    </subcellularLocation>
</comment>
<accession>A0A840RVE7</accession>
<dbReference type="GO" id="GO:0006811">
    <property type="term" value="P:monoatomic ion transport"/>
    <property type="evidence" value="ECO:0007669"/>
    <property type="project" value="UniProtKB-KW"/>
</dbReference>
<dbReference type="GO" id="GO:0009279">
    <property type="term" value="C:cell outer membrane"/>
    <property type="evidence" value="ECO:0007669"/>
    <property type="project" value="UniProtKB-SubCell"/>
</dbReference>
<evidence type="ECO:0000259" key="12">
    <source>
        <dbReference type="Pfam" id="PF13609"/>
    </source>
</evidence>
<evidence type="ECO:0000313" key="13">
    <source>
        <dbReference type="EMBL" id="MBB5200551.1"/>
    </source>
</evidence>
<comment type="caution">
    <text evidence="13">The sequence shown here is derived from an EMBL/GenBank/DDBJ whole genome shotgun (WGS) entry which is preliminary data.</text>
</comment>
<keyword evidence="14" id="KW-1185">Reference proteome</keyword>
<gene>
    <name evidence="13" type="ORF">HNR39_002393</name>
</gene>
<reference evidence="13 14" key="1">
    <citation type="submission" date="2020-08" db="EMBL/GenBank/DDBJ databases">
        <title>Genomic Encyclopedia of Type Strains, Phase IV (KMG-IV): sequencing the most valuable type-strain genomes for metagenomic binning, comparative biology and taxonomic classification.</title>
        <authorList>
            <person name="Goeker M."/>
        </authorList>
    </citation>
    <scope>NUCLEOTIDE SEQUENCE [LARGE SCALE GENOMIC DNA]</scope>
    <source>
        <strain evidence="13 14">DSM 23240</strain>
    </source>
</reference>
<keyword evidence="5" id="KW-0812">Transmembrane</keyword>
<keyword evidence="7" id="KW-0406">Ion transport</keyword>
<dbReference type="GO" id="GO:0015288">
    <property type="term" value="F:porin activity"/>
    <property type="evidence" value="ECO:0007669"/>
    <property type="project" value="UniProtKB-KW"/>
</dbReference>
<evidence type="ECO:0000256" key="2">
    <source>
        <dbReference type="ARBA" id="ARBA00011233"/>
    </source>
</evidence>
<evidence type="ECO:0000256" key="7">
    <source>
        <dbReference type="ARBA" id="ARBA00023065"/>
    </source>
</evidence>
<evidence type="ECO:0000256" key="6">
    <source>
        <dbReference type="ARBA" id="ARBA00022729"/>
    </source>
</evidence>
<keyword evidence="6 11" id="KW-0732">Signal</keyword>
<feature type="signal peptide" evidence="11">
    <location>
        <begin position="1"/>
        <end position="22"/>
    </location>
</feature>
<evidence type="ECO:0000256" key="11">
    <source>
        <dbReference type="SAM" id="SignalP"/>
    </source>
</evidence>
<proteinExistence type="predicted"/>
<sequence>MKKTVFALAALAALGCSGTALAQSNVTIYGLIDATISTTNNANSKGDRLTQIPVAWFSGNRLGFRGQEDLGSGLKAIFKLEAEFVVGTGEMDTPGVLFNRDAWVGMQSDALGRVTLGRQNTLARDFAQVYGDAYGSDKLGLEEGGFTNNNNFKQMIFYAGSATGTRYNNGVVWKKIFDNGLVAGLGYQFGEVAGSFANNSTKSVALGYNASNFVVSSFYNEATVGNSLDRSTEQHKSYSLGGSYFVNSLIRLNTGYFHYTAEQGALGKRKDDAYTVSAKFTPQGQFDYEIGYQAMKARNAAYNVSGTGTLNAYSNASFSTTAGSGKKSTIFGSAFYHLSKRTELYLAADYMKLTDGYRVASTNGFKNQTELAVGMRTRF</sequence>
<dbReference type="InterPro" id="IPR033900">
    <property type="entry name" value="Gram_neg_porin_domain"/>
</dbReference>